<dbReference type="Gene3D" id="3.40.50.1820">
    <property type="entry name" value="alpha/beta hydrolase"/>
    <property type="match status" value="1"/>
</dbReference>
<dbReference type="EMBL" id="CAADJA010000002">
    <property type="protein sequence ID" value="VFS46357.1"/>
    <property type="molecule type" value="Genomic_DNA"/>
</dbReference>
<accession>A0A2C6DDR2</accession>
<dbReference type="Proteomes" id="UP000224974">
    <property type="component" value="Unassembled WGS sequence"/>
</dbReference>
<reference evidence="2 4" key="3">
    <citation type="submission" date="2019-03" db="EMBL/GenBank/DDBJ databases">
        <authorList>
            <consortium name="Pathogen Informatics"/>
        </authorList>
    </citation>
    <scope>NUCLEOTIDE SEQUENCE [LARGE SCALE GENOMIC DNA]</scope>
    <source>
        <strain evidence="2 4">NCTC12282</strain>
    </source>
</reference>
<protein>
    <submittedName>
        <fullName evidence="2">Lecithin:cholesterol acyltransferase</fullName>
    </submittedName>
</protein>
<dbReference type="OrthoDB" id="9814331at2"/>
<proteinExistence type="predicted"/>
<dbReference type="InterPro" id="IPR003386">
    <property type="entry name" value="LACT/PDAT_acylTrfase"/>
</dbReference>
<evidence type="ECO:0000313" key="4">
    <source>
        <dbReference type="Proteomes" id="UP000373449"/>
    </source>
</evidence>
<dbReference type="Pfam" id="PF02450">
    <property type="entry name" value="LCAT"/>
    <property type="match status" value="1"/>
</dbReference>
<reference evidence="1" key="1">
    <citation type="submission" date="2017-09" db="EMBL/GenBank/DDBJ databases">
        <title>FDA dAtabase for Regulatory Grade micrObial Sequences (FDA-ARGOS): Supporting development and validation of Infectious Disease Dx tests.</title>
        <authorList>
            <person name="Minogue T."/>
            <person name="Wolcott M."/>
            <person name="Wasieloski L."/>
            <person name="Aguilar W."/>
            <person name="Moore D."/>
            <person name="Tallon L.J."/>
            <person name="Sadzewicz L."/>
            <person name="Ott S."/>
            <person name="Zhao X."/>
            <person name="Nagaraj S."/>
            <person name="Vavikolanu K."/>
            <person name="Aluvathingal J."/>
            <person name="Nadendla S."/>
            <person name="Sichtig H."/>
        </authorList>
    </citation>
    <scope>NUCLEOTIDE SEQUENCE</scope>
    <source>
        <strain evidence="1">FDAARGOS_387</strain>
    </source>
</reference>
<dbReference type="Proteomes" id="UP000373449">
    <property type="component" value="Unassembled WGS sequence"/>
</dbReference>
<organism evidence="1 3">
    <name type="scientific">Budvicia aquatica</name>
    <dbReference type="NCBI Taxonomy" id="82979"/>
    <lineage>
        <taxon>Bacteria</taxon>
        <taxon>Pseudomonadati</taxon>
        <taxon>Pseudomonadota</taxon>
        <taxon>Gammaproteobacteria</taxon>
        <taxon>Enterobacterales</taxon>
        <taxon>Budviciaceae</taxon>
        <taxon>Budvicia</taxon>
    </lineage>
</organism>
<keyword evidence="2" id="KW-0808">Transferase</keyword>
<keyword evidence="2" id="KW-0012">Acyltransferase</keyword>
<name>A0A2C6DDR2_9GAMM</name>
<evidence type="ECO:0000313" key="2">
    <source>
        <dbReference type="EMBL" id="VFS46357.1"/>
    </source>
</evidence>
<evidence type="ECO:0000313" key="3">
    <source>
        <dbReference type="Proteomes" id="UP000224974"/>
    </source>
</evidence>
<reference evidence="3" key="2">
    <citation type="submission" date="2017-09" db="EMBL/GenBank/DDBJ databases">
        <title>FDA dAtabase for Regulatory Grade micrObial Sequences (FDA-ARGOS): Supporting development and validation of Infectious Disease Dx tests.</title>
        <authorList>
            <person name="Minogue T."/>
            <person name="Wolcott M."/>
            <person name="Wasieloski L."/>
            <person name="Aguilar W."/>
            <person name="Moore D."/>
            <person name="Tallon L."/>
            <person name="Sadzewicz L."/>
            <person name="Ott S."/>
            <person name="Zhao X."/>
            <person name="Nagaraj S."/>
            <person name="Vavikolanu K."/>
            <person name="Aluvathingal J."/>
            <person name="Nadendla S."/>
            <person name="Sichtig H."/>
        </authorList>
    </citation>
    <scope>NUCLEOTIDE SEQUENCE [LARGE SCALE GENOMIC DNA]</scope>
    <source>
        <strain evidence="3">FDAARGOS_387</strain>
    </source>
</reference>
<keyword evidence="3" id="KW-1185">Reference proteome</keyword>
<dbReference type="SUPFAM" id="SSF53474">
    <property type="entry name" value="alpha/beta-Hydrolases"/>
    <property type="match status" value="1"/>
</dbReference>
<dbReference type="STRING" id="1111728.GCA_000427805_02052"/>
<dbReference type="InterPro" id="IPR029058">
    <property type="entry name" value="AB_hydrolase_fold"/>
</dbReference>
<dbReference type="GO" id="GO:0008374">
    <property type="term" value="F:O-acyltransferase activity"/>
    <property type="evidence" value="ECO:0007669"/>
    <property type="project" value="InterPro"/>
</dbReference>
<dbReference type="GO" id="GO:0006629">
    <property type="term" value="P:lipid metabolic process"/>
    <property type="evidence" value="ECO:0007669"/>
    <property type="project" value="InterPro"/>
</dbReference>
<dbReference type="PANTHER" id="PTHR11440">
    <property type="entry name" value="LECITHIN-CHOLESTEROL ACYLTRANSFERASE-RELATED"/>
    <property type="match status" value="1"/>
</dbReference>
<dbReference type="RefSeq" id="WP_029094782.1">
    <property type="nucleotide sequence ID" value="NZ_CAADJA010000002.1"/>
</dbReference>
<dbReference type="AlphaFoldDB" id="A0A2C6DDR2"/>
<sequence length="413" mass="46774">MPLNWGYSAIRAQSIAAKLRRAGLGAKRQNLPVIYLPGILGTKLYDRQQQKFIWGGAGGFFARQPYEYQNTEAQRSRILASEQLHAFTIVPGLVHTLVTAELKQVLQTALGYQEGQDLFFLGHDWRADHRQLADHLDAEIQRLKTIFGADQKIVLIGQSASNLAVRYWLRHTSAENRETIAKWYSFGPPWQGTFHALSMMETGYYAATRYLHGFSPDDIAGYPSAYQLLPANPNVIDIHGQPLKDFDIYNPQCWQEYQIGPYRTSGGDISSQCQRVRDRLGQHLHQAKEFAASIAGVSQLEHAVPQVWYLSDNNQAVKAAVYHRQRWYLQAKNILRDIPQLASQTLAAGDDHLPLNGLLDHRCGPIVRDPNHQPWGTSYIYVSQARTHRALINHTPNLQSLAFDLAVEREKSI</sequence>
<gene>
    <name evidence="1" type="ORF">CRN84_03395</name>
    <name evidence="2" type="ORF">NCTC12282_01266</name>
</gene>
<evidence type="ECO:0000313" key="1">
    <source>
        <dbReference type="EMBL" id="PHI28438.1"/>
    </source>
</evidence>
<dbReference type="EMBL" id="PDDX01000001">
    <property type="protein sequence ID" value="PHI28438.1"/>
    <property type="molecule type" value="Genomic_DNA"/>
</dbReference>